<proteinExistence type="predicted"/>
<dbReference type="AlphaFoldDB" id="A0A6P2CUX2"/>
<dbReference type="RefSeq" id="WP_162666477.1">
    <property type="nucleotide sequence ID" value="NZ_LR593886.1"/>
</dbReference>
<gene>
    <name evidence="1" type="ORF">SOIL9_62200</name>
</gene>
<dbReference type="KEGG" id="gms:SOIL9_62200"/>
<name>A0A6P2CUX2_9BACT</name>
<evidence type="ECO:0000313" key="2">
    <source>
        <dbReference type="Proteomes" id="UP000464178"/>
    </source>
</evidence>
<dbReference type="Proteomes" id="UP000464178">
    <property type="component" value="Chromosome"/>
</dbReference>
<organism evidence="1 2">
    <name type="scientific">Gemmata massiliana</name>
    <dbReference type="NCBI Taxonomy" id="1210884"/>
    <lineage>
        <taxon>Bacteria</taxon>
        <taxon>Pseudomonadati</taxon>
        <taxon>Planctomycetota</taxon>
        <taxon>Planctomycetia</taxon>
        <taxon>Gemmatales</taxon>
        <taxon>Gemmataceae</taxon>
        <taxon>Gemmata</taxon>
    </lineage>
</organism>
<dbReference type="EMBL" id="LR593886">
    <property type="protein sequence ID" value="VTR91494.1"/>
    <property type="molecule type" value="Genomic_DNA"/>
</dbReference>
<sequence length="472" mass="53649">MHARDLYFVIPTYRLRDVGETVEAYDEHFRRNGHSPKIIVFDDSSPAAQEKYYPLLERTRTYSDVFYVGPREKEAFTSYIGQRLRDKRLDGLVKNLFRPSYGGNRNCALMYTLGGLVVSADDDMRPYALMEDSLESLDEGEISRGRLHRVNQNGYVRKSFDVLGAFLDVLGKRASDVPANYETGELLVDTAMDLETNATKGVSRENSLLLQKGSVRPDAVVKMAQTFRSGTNDVDALDFAELFLTNDEQVDPDELNELYVLVNFRPAVTKLNWRMDCGVAGYDNTFGLPPFFPTRLRFEDYVYRLWVRQDQVAAAHVDAAQNHTKSNYMRNPVAAEVFNEEVCNLLKRKIKDTLSHTDELTIGFDYSGEVTAEDAARSLDKVAALHSRAIEAAGTAQSERADALRLFAANLQKAFYSFEPDFFQQNLLRIADDVVSVIKGSIELWPTLVEICYFEKDRRGLPQVRVNNQKRT</sequence>
<evidence type="ECO:0000313" key="1">
    <source>
        <dbReference type="EMBL" id="VTR91494.1"/>
    </source>
</evidence>
<protein>
    <submittedName>
        <fullName evidence="1">Uncharacterized protein</fullName>
    </submittedName>
</protein>
<keyword evidence="2" id="KW-1185">Reference proteome</keyword>
<reference evidence="1 2" key="1">
    <citation type="submission" date="2019-05" db="EMBL/GenBank/DDBJ databases">
        <authorList>
            <consortium name="Science for Life Laboratories"/>
        </authorList>
    </citation>
    <scope>NUCLEOTIDE SEQUENCE [LARGE SCALE GENOMIC DNA]</scope>
    <source>
        <strain evidence="1">Soil9</strain>
    </source>
</reference>
<accession>A0A6P2CUX2</accession>